<evidence type="ECO:0000256" key="9">
    <source>
        <dbReference type="ARBA" id="ARBA00023049"/>
    </source>
</evidence>
<dbReference type="GO" id="GO:0046872">
    <property type="term" value="F:metal ion binding"/>
    <property type="evidence" value="ECO:0007669"/>
    <property type="project" value="UniProtKB-UniRule"/>
</dbReference>
<keyword evidence="6 15" id="KW-0256">Endoplasmic reticulum</keyword>
<comment type="subcellular location">
    <subcellularLocation>
        <location evidence="1 15">Endoplasmic reticulum membrane</location>
        <topology evidence="1 15">Multi-pass membrane protein</topology>
    </subcellularLocation>
</comment>
<dbReference type="Proteomes" id="UP001377567">
    <property type="component" value="Unassembled WGS sequence"/>
</dbReference>
<dbReference type="Gene3D" id="3.30.2010.10">
    <property type="entry name" value="Metalloproteases ('zincins'), catalytic domain"/>
    <property type="match status" value="1"/>
</dbReference>
<feature type="transmembrane region" description="Helical" evidence="15">
    <location>
        <begin position="197"/>
        <end position="220"/>
    </location>
</feature>
<comment type="caution">
    <text evidence="15">Lacks conserved residue(s) required for the propagation of feature annotation.</text>
</comment>
<name>A0AAV5RY56_MAUHU</name>
<feature type="active site" description="Proton donor" evidence="13">
    <location>
        <position position="402"/>
    </location>
</feature>
<evidence type="ECO:0000256" key="4">
    <source>
        <dbReference type="ARBA" id="ARBA00022723"/>
    </source>
</evidence>
<keyword evidence="5 15" id="KW-0378">Hydrolase</keyword>
<evidence type="ECO:0000256" key="10">
    <source>
        <dbReference type="ARBA" id="ARBA00023136"/>
    </source>
</evidence>
<proteinExistence type="inferred from homology"/>
<feature type="domain" description="Peptidase M48" evidence="16">
    <location>
        <begin position="229"/>
        <end position="454"/>
    </location>
</feature>
<evidence type="ECO:0000313" key="19">
    <source>
        <dbReference type="Proteomes" id="UP001377567"/>
    </source>
</evidence>
<feature type="active site" evidence="13">
    <location>
        <position position="301"/>
    </location>
</feature>
<evidence type="ECO:0000256" key="12">
    <source>
        <dbReference type="ARBA" id="ARBA00060927"/>
    </source>
</evidence>
<feature type="transmembrane region" description="Helical" evidence="15">
    <location>
        <begin position="168"/>
        <end position="190"/>
    </location>
</feature>
<evidence type="ECO:0000256" key="13">
    <source>
        <dbReference type="PIRSR" id="PIRSR627057-1"/>
    </source>
</evidence>
<dbReference type="GO" id="GO:0005789">
    <property type="term" value="C:endoplasmic reticulum membrane"/>
    <property type="evidence" value="ECO:0007669"/>
    <property type="project" value="UniProtKB-SubCell"/>
</dbReference>
<sequence>MSVFESLQSLCDRPNIPWKAIIIGFSAGQFLFESYISYRQYKALSSNKLPPVLENEIDQETFEKSEAYSKAKIRFSVVSDVWALAQKVAFVKWDFMPRLWHMGGSLAATLLPVKYRAVTTIAQSLWFLLVLSNISTIVELPFSYYQHFVLEEKFGFNKLTIKIWVTDMIKSTLLGVAIGGPVLYGFLKIFDLFETNFLWYVCLFLLAVQLLAMTLVPVYIMPLFNTFTPLEDGELKDSIEALAKKVGFPLDQISVIDGSKRSSHSNAYFTGLPFTSKRIVLFDTLVNANSVDEITAVLAHEIGHWQKNHVLNMVIFSQLHTLAIFSLFSSVYRNASFYETFGFVVDAVAPEATAAATATRVFTQGFPIIIGFMLFNDLLTPLECGMQFAMSLMSRIQEYQADAYARGLGYTQNLCRALIDLQIKNLSTMNVDPLYSAYHYSHPTLAERLTALDYVSEKKKA</sequence>
<evidence type="ECO:0000256" key="8">
    <source>
        <dbReference type="ARBA" id="ARBA00022989"/>
    </source>
</evidence>
<keyword evidence="4 14" id="KW-0479">Metal-binding</keyword>
<keyword evidence="8 15" id="KW-1133">Transmembrane helix</keyword>
<dbReference type="EC" id="3.4.24.84" evidence="15"/>
<keyword evidence="2 15" id="KW-0645">Protease</keyword>
<evidence type="ECO:0000259" key="17">
    <source>
        <dbReference type="Pfam" id="PF16491"/>
    </source>
</evidence>
<feature type="binding site" evidence="14">
    <location>
        <position position="304"/>
    </location>
    <ligand>
        <name>Zn(2+)</name>
        <dbReference type="ChEBI" id="CHEBI:29105"/>
        <note>catalytic</note>
    </ligand>
</feature>
<accession>A0AAV5RY56</accession>
<gene>
    <name evidence="18" type="ORF">DAKH74_022880</name>
</gene>
<dbReference type="InterPro" id="IPR027057">
    <property type="entry name" value="CAXX_Prtase_1"/>
</dbReference>
<keyword evidence="7 14" id="KW-0862">Zinc</keyword>
<feature type="binding site" evidence="14">
    <location>
        <position position="398"/>
    </location>
    <ligand>
        <name>Zn(2+)</name>
        <dbReference type="ChEBI" id="CHEBI:29105"/>
        <note>catalytic</note>
    </ligand>
</feature>
<dbReference type="Pfam" id="PF16491">
    <property type="entry name" value="Peptidase_M48_N"/>
    <property type="match status" value="1"/>
</dbReference>
<feature type="transmembrane region" description="Helical" evidence="15">
    <location>
        <begin position="125"/>
        <end position="148"/>
    </location>
</feature>
<dbReference type="GO" id="GO:0004222">
    <property type="term" value="F:metalloendopeptidase activity"/>
    <property type="evidence" value="ECO:0007669"/>
    <property type="project" value="UniProtKB-UniRule"/>
</dbReference>
<dbReference type="PANTHER" id="PTHR10120">
    <property type="entry name" value="CAAX PRENYL PROTEASE 1"/>
    <property type="match status" value="1"/>
</dbReference>
<evidence type="ECO:0000256" key="14">
    <source>
        <dbReference type="PIRSR" id="PIRSR627057-2"/>
    </source>
</evidence>
<keyword evidence="3 15" id="KW-0812">Transmembrane</keyword>
<comment type="cofactor">
    <cofactor evidence="14 15">
        <name>Zn(2+)</name>
        <dbReference type="ChEBI" id="CHEBI:29105"/>
    </cofactor>
    <text evidence="14 15">Binds 1 zinc ion per subunit.</text>
</comment>
<protein>
    <recommendedName>
        <fullName evidence="15">CAAX prenyl protease</fullName>
        <ecNumber evidence="15">3.4.24.84</ecNumber>
    </recommendedName>
</protein>
<evidence type="ECO:0000256" key="11">
    <source>
        <dbReference type="ARBA" id="ARBA00044456"/>
    </source>
</evidence>
<keyword evidence="10 15" id="KW-0472">Membrane</keyword>
<dbReference type="GO" id="GO:0071586">
    <property type="term" value="P:CAAX-box protein processing"/>
    <property type="evidence" value="ECO:0007669"/>
    <property type="project" value="UniProtKB-UniRule"/>
</dbReference>
<evidence type="ECO:0000256" key="1">
    <source>
        <dbReference type="ARBA" id="ARBA00004477"/>
    </source>
</evidence>
<dbReference type="AlphaFoldDB" id="A0AAV5RY56"/>
<dbReference type="Pfam" id="PF01435">
    <property type="entry name" value="Peptidase_M48"/>
    <property type="match status" value="1"/>
</dbReference>
<reference evidence="18 19" key="1">
    <citation type="journal article" date="2023" name="Elife">
        <title>Identification of key yeast species and microbe-microbe interactions impacting larval growth of Drosophila in the wild.</title>
        <authorList>
            <person name="Mure A."/>
            <person name="Sugiura Y."/>
            <person name="Maeda R."/>
            <person name="Honda K."/>
            <person name="Sakurai N."/>
            <person name="Takahashi Y."/>
            <person name="Watada M."/>
            <person name="Katoh T."/>
            <person name="Gotoh A."/>
            <person name="Gotoh Y."/>
            <person name="Taniguchi I."/>
            <person name="Nakamura K."/>
            <person name="Hayashi T."/>
            <person name="Katayama T."/>
            <person name="Uemura T."/>
            <person name="Hattori Y."/>
        </authorList>
    </citation>
    <scope>NUCLEOTIDE SEQUENCE [LARGE SCALE GENOMIC DNA]</scope>
    <source>
        <strain evidence="18 19">KH-74</strain>
    </source>
</reference>
<keyword evidence="19" id="KW-1185">Reference proteome</keyword>
<keyword evidence="9 15" id="KW-0482">Metalloprotease</keyword>
<evidence type="ECO:0000256" key="15">
    <source>
        <dbReference type="RuleBase" id="RU366005"/>
    </source>
</evidence>
<feature type="transmembrane region" description="Helical" evidence="15">
    <location>
        <begin position="20"/>
        <end position="38"/>
    </location>
</feature>
<evidence type="ECO:0000256" key="2">
    <source>
        <dbReference type="ARBA" id="ARBA00022670"/>
    </source>
</evidence>
<dbReference type="EMBL" id="BTGD01000005">
    <property type="protein sequence ID" value="GMM55672.1"/>
    <property type="molecule type" value="Genomic_DNA"/>
</dbReference>
<feature type="domain" description="CAAX prenyl protease 1 N-terminal" evidence="17">
    <location>
        <begin position="40"/>
        <end position="226"/>
    </location>
</feature>
<dbReference type="InterPro" id="IPR032456">
    <property type="entry name" value="Peptidase_M48_N"/>
</dbReference>
<dbReference type="FunFam" id="3.30.2010.10:FF:000002">
    <property type="entry name" value="CAAX prenyl protease"/>
    <property type="match status" value="1"/>
</dbReference>
<evidence type="ECO:0000256" key="6">
    <source>
        <dbReference type="ARBA" id="ARBA00022824"/>
    </source>
</evidence>
<evidence type="ECO:0000256" key="3">
    <source>
        <dbReference type="ARBA" id="ARBA00022692"/>
    </source>
</evidence>
<evidence type="ECO:0000256" key="5">
    <source>
        <dbReference type="ARBA" id="ARBA00022801"/>
    </source>
</evidence>
<dbReference type="CDD" id="cd07343">
    <property type="entry name" value="M48A_Zmpste24p_like"/>
    <property type="match status" value="1"/>
</dbReference>
<evidence type="ECO:0000313" key="18">
    <source>
        <dbReference type="EMBL" id="GMM55672.1"/>
    </source>
</evidence>
<evidence type="ECO:0000259" key="16">
    <source>
        <dbReference type="Pfam" id="PF01435"/>
    </source>
</evidence>
<comment type="caution">
    <text evidence="18">The sequence shown here is derived from an EMBL/GenBank/DDBJ whole genome shotgun (WGS) entry which is preliminary data.</text>
</comment>
<comment type="catalytic activity">
    <reaction evidence="11 15">
        <text>Hydrolyzes the peptide bond -P2-(S-farnesyl or geranylgeranyl)C-P1'-P2'-P3'-COOH where P1' and P2' are amino acids with aliphatic side chains and P3' is any C-terminal residue.</text>
        <dbReference type="EC" id="3.4.24.84"/>
    </reaction>
</comment>
<comment type="similarity">
    <text evidence="12 15">Belongs to the peptidase M48A family.</text>
</comment>
<evidence type="ECO:0000256" key="7">
    <source>
        <dbReference type="ARBA" id="ARBA00022833"/>
    </source>
</evidence>
<dbReference type="InterPro" id="IPR001915">
    <property type="entry name" value="Peptidase_M48"/>
</dbReference>
<comment type="function">
    <text evidence="15">Proteolytically removes the C-terminal three residues of farnesylated proteins.</text>
</comment>
<organism evidence="18 19">
    <name type="scientific">Maudiozyma humilis</name>
    <name type="common">Sour dough yeast</name>
    <name type="synonym">Kazachstania humilis</name>
    <dbReference type="NCBI Taxonomy" id="51915"/>
    <lineage>
        <taxon>Eukaryota</taxon>
        <taxon>Fungi</taxon>
        <taxon>Dikarya</taxon>
        <taxon>Ascomycota</taxon>
        <taxon>Saccharomycotina</taxon>
        <taxon>Saccharomycetes</taxon>
        <taxon>Saccharomycetales</taxon>
        <taxon>Saccharomycetaceae</taxon>
        <taxon>Maudiozyma</taxon>
    </lineage>
</organism>
<feature type="binding site" evidence="14">
    <location>
        <position position="300"/>
    </location>
    <ligand>
        <name>Zn(2+)</name>
        <dbReference type="ChEBI" id="CHEBI:29105"/>
        <note>catalytic</note>
    </ligand>
</feature>